<feature type="transmembrane region" description="Helical" evidence="7">
    <location>
        <begin position="186"/>
        <end position="208"/>
    </location>
</feature>
<reference evidence="8" key="2">
    <citation type="submission" date="2020-11" db="EMBL/GenBank/DDBJ databases">
        <authorList>
            <person name="McCartney M.A."/>
            <person name="Auch B."/>
            <person name="Kono T."/>
            <person name="Mallez S."/>
            <person name="Becker A."/>
            <person name="Gohl D.M."/>
            <person name="Silverstein K.A.T."/>
            <person name="Koren S."/>
            <person name="Bechman K.B."/>
            <person name="Herman A."/>
            <person name="Abrahante J.E."/>
            <person name="Garbe J."/>
        </authorList>
    </citation>
    <scope>NUCLEOTIDE SEQUENCE</scope>
    <source>
        <strain evidence="8">Duluth1</strain>
        <tissue evidence="8">Whole animal</tissue>
    </source>
</reference>
<gene>
    <name evidence="8" type="ORF">DPMN_108157</name>
</gene>
<keyword evidence="9" id="KW-1185">Reference proteome</keyword>
<feature type="compositionally biased region" description="Low complexity" evidence="6">
    <location>
        <begin position="72"/>
        <end position="81"/>
    </location>
</feature>
<dbReference type="PANTHER" id="PTHR14948:SF25">
    <property type="entry name" value="DUF4190 DOMAIN-CONTAINING PROTEIN"/>
    <property type="match status" value="1"/>
</dbReference>
<feature type="compositionally biased region" description="Polar residues" evidence="6">
    <location>
        <begin position="33"/>
        <end position="61"/>
    </location>
</feature>
<reference evidence="8" key="1">
    <citation type="journal article" date="2019" name="bioRxiv">
        <title>The Genome of the Zebra Mussel, Dreissena polymorpha: A Resource for Invasive Species Research.</title>
        <authorList>
            <person name="McCartney M.A."/>
            <person name="Auch B."/>
            <person name="Kono T."/>
            <person name="Mallez S."/>
            <person name="Zhang Y."/>
            <person name="Obille A."/>
            <person name="Becker A."/>
            <person name="Abrahante J.E."/>
            <person name="Garbe J."/>
            <person name="Badalamenti J.P."/>
            <person name="Herman A."/>
            <person name="Mangelson H."/>
            <person name="Liachko I."/>
            <person name="Sullivan S."/>
            <person name="Sone E.D."/>
            <person name="Koren S."/>
            <person name="Silverstein K.A.T."/>
            <person name="Beckman K.B."/>
            <person name="Gohl D.M."/>
        </authorList>
    </citation>
    <scope>NUCLEOTIDE SEQUENCE</scope>
    <source>
        <strain evidence="8">Duluth1</strain>
        <tissue evidence="8">Whole animal</tissue>
    </source>
</reference>
<comment type="similarity">
    <text evidence="2">Belongs to the CD225/Dispanin family.</text>
</comment>
<dbReference type="PANTHER" id="PTHR14948">
    <property type="entry name" value="NG5"/>
    <property type="match status" value="1"/>
</dbReference>
<feature type="region of interest" description="Disordered" evidence="6">
    <location>
        <begin position="1"/>
        <end position="81"/>
    </location>
</feature>
<dbReference type="AlphaFoldDB" id="A0A9D4QKW6"/>
<protein>
    <submittedName>
        <fullName evidence="8">Uncharacterized protein</fullName>
    </submittedName>
</protein>
<evidence type="ECO:0000256" key="7">
    <source>
        <dbReference type="SAM" id="Phobius"/>
    </source>
</evidence>
<dbReference type="Pfam" id="PF04505">
    <property type="entry name" value="CD225"/>
    <property type="match status" value="1"/>
</dbReference>
<dbReference type="GO" id="GO:0016020">
    <property type="term" value="C:membrane"/>
    <property type="evidence" value="ECO:0007669"/>
    <property type="project" value="UniProtKB-SubCell"/>
</dbReference>
<comment type="subcellular location">
    <subcellularLocation>
        <location evidence="1">Membrane</location>
    </subcellularLocation>
</comment>
<keyword evidence="3 7" id="KW-0812">Transmembrane</keyword>
<evidence type="ECO:0000256" key="1">
    <source>
        <dbReference type="ARBA" id="ARBA00004370"/>
    </source>
</evidence>
<organism evidence="8 9">
    <name type="scientific">Dreissena polymorpha</name>
    <name type="common">Zebra mussel</name>
    <name type="synonym">Mytilus polymorpha</name>
    <dbReference type="NCBI Taxonomy" id="45954"/>
    <lineage>
        <taxon>Eukaryota</taxon>
        <taxon>Metazoa</taxon>
        <taxon>Spiralia</taxon>
        <taxon>Lophotrochozoa</taxon>
        <taxon>Mollusca</taxon>
        <taxon>Bivalvia</taxon>
        <taxon>Autobranchia</taxon>
        <taxon>Heteroconchia</taxon>
        <taxon>Euheterodonta</taxon>
        <taxon>Imparidentia</taxon>
        <taxon>Neoheterodontei</taxon>
        <taxon>Myida</taxon>
        <taxon>Dreissenoidea</taxon>
        <taxon>Dreissenidae</taxon>
        <taxon>Dreissena</taxon>
    </lineage>
</organism>
<evidence type="ECO:0000256" key="6">
    <source>
        <dbReference type="SAM" id="MobiDB-lite"/>
    </source>
</evidence>
<feature type="compositionally biased region" description="Pro residues" evidence="6">
    <location>
        <begin position="1"/>
        <end position="12"/>
    </location>
</feature>
<keyword evidence="4 7" id="KW-1133">Transmembrane helix</keyword>
<dbReference type="InterPro" id="IPR051423">
    <property type="entry name" value="CD225/Dispanin"/>
</dbReference>
<sequence>MSVPSGQPPPPYDESGEWYPSSHFPGKQVYPGVQSTGSTTQPGLQYDTQNPPELQQGTSPFHQHGQPKEEPNGQPQFYPQYQPGYPQPLLYPGGPYPPGSYRGQQPYGHPIPGQPCITTQVVVTKPVQQPGYVVTTSRPPDYLIPAILVCFCCFCPTGFAAICYAHEANRMTISGNIDGANRSSNAARVLIIASVVVGIIIIIVTTVLRSGVIY</sequence>
<evidence type="ECO:0000256" key="5">
    <source>
        <dbReference type="ARBA" id="ARBA00023136"/>
    </source>
</evidence>
<evidence type="ECO:0000313" key="8">
    <source>
        <dbReference type="EMBL" id="KAH3834824.1"/>
    </source>
</evidence>
<dbReference type="InterPro" id="IPR007593">
    <property type="entry name" value="CD225/Dispanin_fam"/>
</dbReference>
<dbReference type="Proteomes" id="UP000828390">
    <property type="component" value="Unassembled WGS sequence"/>
</dbReference>
<name>A0A9D4QKW6_DREPO</name>
<proteinExistence type="inferred from homology"/>
<accession>A0A9D4QKW6</accession>
<evidence type="ECO:0000256" key="3">
    <source>
        <dbReference type="ARBA" id="ARBA00022692"/>
    </source>
</evidence>
<evidence type="ECO:0000313" key="9">
    <source>
        <dbReference type="Proteomes" id="UP000828390"/>
    </source>
</evidence>
<dbReference type="EMBL" id="JAIWYP010000004">
    <property type="protein sequence ID" value="KAH3834824.1"/>
    <property type="molecule type" value="Genomic_DNA"/>
</dbReference>
<comment type="caution">
    <text evidence="8">The sequence shown here is derived from an EMBL/GenBank/DDBJ whole genome shotgun (WGS) entry which is preliminary data.</text>
</comment>
<evidence type="ECO:0000256" key="2">
    <source>
        <dbReference type="ARBA" id="ARBA00006843"/>
    </source>
</evidence>
<keyword evidence="5 7" id="KW-0472">Membrane</keyword>
<evidence type="ECO:0000256" key="4">
    <source>
        <dbReference type="ARBA" id="ARBA00022989"/>
    </source>
</evidence>
<feature type="transmembrane region" description="Helical" evidence="7">
    <location>
        <begin position="142"/>
        <end position="165"/>
    </location>
</feature>